<organism evidence="7 8">
    <name type="scientific">Piedraia hortae CBS 480.64</name>
    <dbReference type="NCBI Taxonomy" id="1314780"/>
    <lineage>
        <taxon>Eukaryota</taxon>
        <taxon>Fungi</taxon>
        <taxon>Dikarya</taxon>
        <taxon>Ascomycota</taxon>
        <taxon>Pezizomycotina</taxon>
        <taxon>Dothideomycetes</taxon>
        <taxon>Dothideomycetidae</taxon>
        <taxon>Capnodiales</taxon>
        <taxon>Piedraiaceae</taxon>
        <taxon>Piedraia</taxon>
    </lineage>
</organism>
<evidence type="ECO:0000256" key="1">
    <source>
        <dbReference type="ARBA" id="ARBA00004141"/>
    </source>
</evidence>
<dbReference type="GO" id="GO:0016020">
    <property type="term" value="C:membrane"/>
    <property type="evidence" value="ECO:0007669"/>
    <property type="project" value="UniProtKB-SubCell"/>
</dbReference>
<sequence>MAEFLSATIKCVLIMCFIVFSICITAGVGAGVGAKGRVGFHSWKDSGAFGYHSGRYLNNLNAADGIVYACDALGVAAFSYQGIEMVAIAIGEAHDYPRRTIPWAINKIFYRTLVIVILNIFLLGLVVPYDTLSLGRDPPYVVAVQLTGVPVLPSMVNAVLLCVTLWVANSILYSGSRVLVGIASRKNSPK</sequence>
<reference evidence="7" key="1">
    <citation type="journal article" date="2020" name="Stud. Mycol.">
        <title>101 Dothideomycetes genomes: a test case for predicting lifestyles and emergence of pathogens.</title>
        <authorList>
            <person name="Haridas S."/>
            <person name="Albert R."/>
            <person name="Binder M."/>
            <person name="Bloem J."/>
            <person name="Labutti K."/>
            <person name="Salamov A."/>
            <person name="Andreopoulos B."/>
            <person name="Baker S."/>
            <person name="Barry K."/>
            <person name="Bills G."/>
            <person name="Bluhm B."/>
            <person name="Cannon C."/>
            <person name="Castanera R."/>
            <person name="Culley D."/>
            <person name="Daum C."/>
            <person name="Ezra D."/>
            <person name="Gonzalez J."/>
            <person name="Henrissat B."/>
            <person name="Kuo A."/>
            <person name="Liang C."/>
            <person name="Lipzen A."/>
            <person name="Lutzoni F."/>
            <person name="Magnuson J."/>
            <person name="Mondo S."/>
            <person name="Nolan M."/>
            <person name="Ohm R."/>
            <person name="Pangilinan J."/>
            <person name="Park H.-J."/>
            <person name="Ramirez L."/>
            <person name="Alfaro M."/>
            <person name="Sun H."/>
            <person name="Tritt A."/>
            <person name="Yoshinaga Y."/>
            <person name="Zwiers L.-H."/>
            <person name="Turgeon B."/>
            <person name="Goodwin S."/>
            <person name="Spatafora J."/>
            <person name="Crous P."/>
            <person name="Grigoriev I."/>
        </authorList>
    </citation>
    <scope>NUCLEOTIDE SEQUENCE</scope>
    <source>
        <strain evidence="7">CBS 480.64</strain>
    </source>
</reference>
<dbReference type="EMBL" id="MU005957">
    <property type="protein sequence ID" value="KAF2864568.1"/>
    <property type="molecule type" value="Genomic_DNA"/>
</dbReference>
<dbReference type="OrthoDB" id="3900342at2759"/>
<dbReference type="Proteomes" id="UP000799421">
    <property type="component" value="Unassembled WGS sequence"/>
</dbReference>
<gene>
    <name evidence="7" type="ORF">K470DRAFT_261416</name>
</gene>
<accession>A0A6A7CDY6</accession>
<dbReference type="InterPro" id="IPR004841">
    <property type="entry name" value="AA-permease/SLC12A_dom"/>
</dbReference>
<evidence type="ECO:0000256" key="3">
    <source>
        <dbReference type="ARBA" id="ARBA00022989"/>
    </source>
</evidence>
<evidence type="ECO:0000256" key="5">
    <source>
        <dbReference type="SAM" id="Phobius"/>
    </source>
</evidence>
<proteinExistence type="predicted"/>
<keyword evidence="8" id="KW-1185">Reference proteome</keyword>
<dbReference type="InterPro" id="IPR050524">
    <property type="entry name" value="APC_YAT"/>
</dbReference>
<protein>
    <recommendedName>
        <fullName evidence="6">Amino acid permease/ SLC12A domain-containing protein</fullName>
    </recommendedName>
</protein>
<dbReference type="AlphaFoldDB" id="A0A6A7CDY6"/>
<feature type="transmembrane region" description="Helical" evidence="5">
    <location>
        <begin position="149"/>
        <end position="168"/>
    </location>
</feature>
<evidence type="ECO:0000256" key="2">
    <source>
        <dbReference type="ARBA" id="ARBA00022692"/>
    </source>
</evidence>
<keyword evidence="4 5" id="KW-0472">Membrane</keyword>
<comment type="subcellular location">
    <subcellularLocation>
        <location evidence="1">Membrane</location>
        <topology evidence="1">Multi-pass membrane protein</topology>
    </subcellularLocation>
</comment>
<feature type="domain" description="Amino acid permease/ SLC12A" evidence="6">
    <location>
        <begin position="2"/>
        <end position="190"/>
    </location>
</feature>
<feature type="transmembrane region" description="Helical" evidence="5">
    <location>
        <begin position="12"/>
        <end position="34"/>
    </location>
</feature>
<dbReference type="GO" id="GO:0015171">
    <property type="term" value="F:amino acid transmembrane transporter activity"/>
    <property type="evidence" value="ECO:0007669"/>
    <property type="project" value="TreeGrafter"/>
</dbReference>
<evidence type="ECO:0000313" key="7">
    <source>
        <dbReference type="EMBL" id="KAF2864568.1"/>
    </source>
</evidence>
<name>A0A6A7CDY6_9PEZI</name>
<dbReference type="Pfam" id="PF00324">
    <property type="entry name" value="AA_permease"/>
    <property type="match status" value="1"/>
</dbReference>
<keyword evidence="3 5" id="KW-1133">Transmembrane helix</keyword>
<evidence type="ECO:0000259" key="6">
    <source>
        <dbReference type="Pfam" id="PF00324"/>
    </source>
</evidence>
<evidence type="ECO:0000256" key="4">
    <source>
        <dbReference type="ARBA" id="ARBA00023136"/>
    </source>
</evidence>
<feature type="transmembrane region" description="Helical" evidence="5">
    <location>
        <begin position="108"/>
        <end position="129"/>
    </location>
</feature>
<dbReference type="PANTHER" id="PTHR43341:SF4">
    <property type="entry name" value="ARGININE PERMEASE CAN1-RELATED"/>
    <property type="match status" value="1"/>
</dbReference>
<evidence type="ECO:0000313" key="8">
    <source>
        <dbReference type="Proteomes" id="UP000799421"/>
    </source>
</evidence>
<keyword evidence="2 5" id="KW-0812">Transmembrane</keyword>
<dbReference type="Gene3D" id="1.20.1740.10">
    <property type="entry name" value="Amino acid/polyamine transporter I"/>
    <property type="match status" value="1"/>
</dbReference>
<dbReference type="PANTHER" id="PTHR43341">
    <property type="entry name" value="AMINO ACID PERMEASE"/>
    <property type="match status" value="1"/>
</dbReference>